<dbReference type="GO" id="GO:0008270">
    <property type="term" value="F:zinc ion binding"/>
    <property type="evidence" value="ECO:0007669"/>
    <property type="project" value="UniProtKB-KW"/>
</dbReference>
<dbReference type="OrthoDB" id="9808093at2"/>
<dbReference type="Pfam" id="PF17788">
    <property type="entry name" value="HypF_C"/>
    <property type="match status" value="1"/>
</dbReference>
<dbReference type="PROSITE" id="PS00150">
    <property type="entry name" value="ACYLPHOSPHATASE_1"/>
    <property type="match status" value="1"/>
</dbReference>
<dbReference type="Pfam" id="PF22521">
    <property type="entry name" value="HypF_C_2"/>
    <property type="match status" value="1"/>
</dbReference>
<evidence type="ECO:0000313" key="13">
    <source>
        <dbReference type="EMBL" id="RZM78897.1"/>
    </source>
</evidence>
<keyword evidence="5" id="KW-0863">Zinc-finger</keyword>
<dbReference type="InterPro" id="IPR011125">
    <property type="entry name" value="Znf_HypF"/>
</dbReference>
<dbReference type="GO" id="GO:0016743">
    <property type="term" value="F:carboxyl- or carbamoyltransferase activity"/>
    <property type="evidence" value="ECO:0007669"/>
    <property type="project" value="UniProtKB-UniRule"/>
</dbReference>
<dbReference type="Pfam" id="PF07503">
    <property type="entry name" value="zf-HYPF"/>
    <property type="match status" value="2"/>
</dbReference>
<dbReference type="Pfam" id="PF00708">
    <property type="entry name" value="Acylphosphatase"/>
    <property type="match status" value="1"/>
</dbReference>
<sequence>MVANLVRPTQASAVRVETAAEIRVKGTVQGVGFRPTVYRLARVCQLRGEVYNDAAGVMIRVAGPLPQIDRLVARLLAEAPPLSRITTIQRRDIDCATIVQTSFEITPSRSGHRRTQISPDAATCPHCLSETLDPASRFYRYPFTNCTHCGPRLSIIRRIPYDRAHTSMATFALCPVCQAEYTDPLNRRFHAQPVACDRCGPQAWLERADGQPLTFELASLQVVDAVTALLHRGEIVAIKGLGGIHLACDATNEAVVQRLRDRKHRDHKPFALMVRDLNVIKPYCEISDAERSLLESPAAPIVLLKQKADLFGSRVAGYEGDRVRTLDGSVSSTTLPAPLPHSSTHPTTQPPNHPHTLPSTVRPLATSLAPHLPTLGVMLPYTPLHHLILQRLDRPIVLTSGNRSDEPQCIDNDNAREKLGDIATYFLLHDRDIVNRVDDSVVRVVRGQRQTLRRARGYAPAPLPLPPGFEQAPPILAMGGELKSTFCLMREGEAILSQHLGDLENAIAFEAYQDTLRLYQDLFEHQPAVIAADLHPDYLSTKLGHTLATDRNLPLYGIQHHHAHIAAAMVEHGLPIDTAPVLGLALDGLGYGDDDTLWGGEFLIADYQTCQRVAHFEPIAMLGGAQATRQPWRNTYAQLMNALGWEALTQQFGDLELVQFLANQPRGILDHMLTTGTRSPLASSAGRLFDAVAAAVGICRDSTSYEGQGAIELEALITPDDLQAAPYPFAIKREGDRPILSAVPMWSELLRDLQVGVPVATIAARFHLGLAAAIAQLATELAHHQHLTQVVLSGGVFQNQVLLIAVQEQLQQQGLTVLIPHEVPANDGGLALGQGAIVIARHLSFSSK</sequence>
<evidence type="ECO:0000256" key="6">
    <source>
        <dbReference type="ARBA" id="ARBA00022833"/>
    </source>
</evidence>
<dbReference type="InterPro" id="IPR055128">
    <property type="entry name" value="HypF_C_2"/>
</dbReference>
<dbReference type="EMBL" id="QVFV01000002">
    <property type="protein sequence ID" value="RZM78897.1"/>
    <property type="molecule type" value="Genomic_DNA"/>
</dbReference>
<evidence type="ECO:0000313" key="14">
    <source>
        <dbReference type="Proteomes" id="UP000292459"/>
    </source>
</evidence>
<dbReference type="AlphaFoldDB" id="A0A4Q7E7Y5"/>
<dbReference type="InterPro" id="IPR004421">
    <property type="entry name" value="Carbamoyltransferase_HypF"/>
</dbReference>
<dbReference type="GO" id="GO:0003998">
    <property type="term" value="F:acylphosphatase activity"/>
    <property type="evidence" value="ECO:0007669"/>
    <property type="project" value="UniProtKB-EC"/>
</dbReference>
<dbReference type="InterPro" id="IPR051060">
    <property type="entry name" value="Carbamoyltrans_HypF-like"/>
</dbReference>
<keyword evidence="4" id="KW-0479">Metal-binding</keyword>
<dbReference type="Gene3D" id="3.90.870.40">
    <property type="match status" value="1"/>
</dbReference>
<evidence type="ECO:0000256" key="9">
    <source>
        <dbReference type="PROSITE-ProRule" id="PRU00520"/>
    </source>
</evidence>
<dbReference type="GO" id="GO:0051604">
    <property type="term" value="P:protein maturation"/>
    <property type="evidence" value="ECO:0007669"/>
    <property type="project" value="TreeGrafter"/>
</dbReference>
<evidence type="ECO:0000259" key="12">
    <source>
        <dbReference type="PROSITE" id="PS51163"/>
    </source>
</evidence>
<dbReference type="PIRSF" id="PIRSF006256">
    <property type="entry name" value="CMPcnvr_hdrg_mat"/>
    <property type="match status" value="1"/>
</dbReference>
<dbReference type="InterPro" id="IPR001792">
    <property type="entry name" value="Acylphosphatase-like_dom"/>
</dbReference>
<accession>A0A4Q7E7Y5</accession>
<dbReference type="PROSITE" id="PS51163">
    <property type="entry name" value="YRDC"/>
    <property type="match status" value="1"/>
</dbReference>
<dbReference type="InterPro" id="IPR006070">
    <property type="entry name" value="Sua5-like_dom"/>
</dbReference>
<dbReference type="Proteomes" id="UP000292459">
    <property type="component" value="Unassembled WGS sequence"/>
</dbReference>
<dbReference type="InterPro" id="IPR036046">
    <property type="entry name" value="Acylphosphatase-like_dom_sf"/>
</dbReference>
<evidence type="ECO:0000256" key="3">
    <source>
        <dbReference type="ARBA" id="ARBA00022598"/>
    </source>
</evidence>
<dbReference type="Gene3D" id="3.30.420.40">
    <property type="match status" value="1"/>
</dbReference>
<keyword evidence="13" id="KW-0808">Transferase</keyword>
<dbReference type="InterPro" id="IPR017968">
    <property type="entry name" value="Acylphosphatase_CS"/>
</dbReference>
<dbReference type="PANTHER" id="PTHR42959">
    <property type="entry name" value="CARBAMOYLTRANSFERASE"/>
    <property type="match status" value="1"/>
</dbReference>
<feature type="domain" description="YrdC-like" evidence="12">
    <location>
        <begin position="220"/>
        <end position="457"/>
    </location>
</feature>
<dbReference type="FunFam" id="3.30.420.40:FF:000124">
    <property type="entry name" value="Carbamoyltransferase HypF"/>
    <property type="match status" value="1"/>
</dbReference>
<reference evidence="13 14" key="1">
    <citation type="submission" date="2018-11" db="EMBL/GenBank/DDBJ databases">
        <title>Whole genome sequencing of an environmental sample.</title>
        <authorList>
            <person name="Sarangi A.N."/>
            <person name="Singh D."/>
            <person name="Tripathy S."/>
        </authorList>
    </citation>
    <scope>NUCLEOTIDE SEQUENCE [LARGE SCALE GENOMIC DNA]</scope>
    <source>
        <strain evidence="13 14">Lakshadweep</strain>
    </source>
</reference>
<dbReference type="EC" id="6.2.-.-" evidence="8"/>
<dbReference type="GO" id="GO:0016874">
    <property type="term" value="F:ligase activity"/>
    <property type="evidence" value="ECO:0007669"/>
    <property type="project" value="UniProtKB-UniRule"/>
</dbReference>
<comment type="pathway">
    <text evidence="1">Protein modification; [NiFe] hydrogenase maturation.</text>
</comment>
<evidence type="ECO:0000256" key="8">
    <source>
        <dbReference type="PIRNR" id="PIRNR006256"/>
    </source>
</evidence>
<dbReference type="SUPFAM" id="SSF55821">
    <property type="entry name" value="YrdC/RibB"/>
    <property type="match status" value="2"/>
</dbReference>
<protein>
    <recommendedName>
        <fullName evidence="8">Carbamoyltransferase</fullName>
        <ecNumber evidence="8">6.2.-.-</ecNumber>
    </recommendedName>
</protein>
<dbReference type="RefSeq" id="WP_044151345.1">
    <property type="nucleotide sequence ID" value="NZ_QVFV01000002.1"/>
</dbReference>
<evidence type="ECO:0000256" key="5">
    <source>
        <dbReference type="ARBA" id="ARBA00022771"/>
    </source>
</evidence>
<organism evidence="13 14">
    <name type="scientific">Leptolyngbya iicbica LK</name>
    <dbReference type="NCBI Taxonomy" id="2294035"/>
    <lineage>
        <taxon>Bacteria</taxon>
        <taxon>Bacillati</taxon>
        <taxon>Cyanobacteriota</taxon>
        <taxon>Cyanophyceae</taxon>
        <taxon>Leptolyngbyales</taxon>
        <taxon>Leptolyngbyaceae</taxon>
        <taxon>Leptolyngbya group</taxon>
        <taxon>Leptolyngbya</taxon>
        <taxon>Leptolyngbya iicbica</taxon>
    </lineage>
</organism>
<feature type="region of interest" description="Disordered" evidence="10">
    <location>
        <begin position="327"/>
        <end position="359"/>
    </location>
</feature>
<keyword evidence="9" id="KW-0378">Hydrolase</keyword>
<dbReference type="Gene3D" id="3.90.870.50">
    <property type="match status" value="1"/>
</dbReference>
<feature type="active site" evidence="9">
    <location>
        <position position="52"/>
    </location>
</feature>
<evidence type="ECO:0000259" key="11">
    <source>
        <dbReference type="PROSITE" id="PS51160"/>
    </source>
</evidence>
<evidence type="ECO:0000256" key="7">
    <source>
        <dbReference type="ARBA" id="ARBA00048220"/>
    </source>
</evidence>
<comment type="caution">
    <text evidence="13">The sequence shown here is derived from an EMBL/GenBank/DDBJ whole genome shotgun (WGS) entry which is preliminary data.</text>
</comment>
<keyword evidence="3" id="KW-0436">Ligase</keyword>
<name>A0A4Q7E7Y5_9CYAN</name>
<feature type="active site" evidence="9">
    <location>
        <position position="34"/>
    </location>
</feature>
<evidence type="ECO:0000256" key="10">
    <source>
        <dbReference type="SAM" id="MobiDB-lite"/>
    </source>
</evidence>
<comment type="catalytic activity">
    <reaction evidence="9">
        <text>an acyl phosphate + H2O = a carboxylate + phosphate + H(+)</text>
        <dbReference type="Rhea" id="RHEA:14965"/>
        <dbReference type="ChEBI" id="CHEBI:15377"/>
        <dbReference type="ChEBI" id="CHEBI:15378"/>
        <dbReference type="ChEBI" id="CHEBI:29067"/>
        <dbReference type="ChEBI" id="CHEBI:43474"/>
        <dbReference type="ChEBI" id="CHEBI:59918"/>
        <dbReference type="EC" id="3.6.1.7"/>
    </reaction>
</comment>
<evidence type="ECO:0000256" key="2">
    <source>
        <dbReference type="ARBA" id="ARBA00008097"/>
    </source>
</evidence>
<dbReference type="GO" id="GO:0003725">
    <property type="term" value="F:double-stranded RNA binding"/>
    <property type="evidence" value="ECO:0007669"/>
    <property type="project" value="InterPro"/>
</dbReference>
<evidence type="ECO:0000256" key="1">
    <source>
        <dbReference type="ARBA" id="ARBA00004711"/>
    </source>
</evidence>
<comment type="catalytic activity">
    <reaction evidence="7">
        <text>C-terminal L-cysteinyl-[HypE protein] + carbamoyl phosphate + ATP + H2O = C-terminal S-carboxamide-L-cysteinyl-[HypE protein] + AMP + phosphate + diphosphate + H(+)</text>
        <dbReference type="Rhea" id="RHEA:55636"/>
        <dbReference type="Rhea" id="RHEA-COMP:14247"/>
        <dbReference type="Rhea" id="RHEA-COMP:14392"/>
        <dbReference type="ChEBI" id="CHEBI:15377"/>
        <dbReference type="ChEBI" id="CHEBI:15378"/>
        <dbReference type="ChEBI" id="CHEBI:30616"/>
        <dbReference type="ChEBI" id="CHEBI:33019"/>
        <dbReference type="ChEBI" id="CHEBI:43474"/>
        <dbReference type="ChEBI" id="CHEBI:58228"/>
        <dbReference type="ChEBI" id="CHEBI:76913"/>
        <dbReference type="ChEBI" id="CHEBI:139126"/>
        <dbReference type="ChEBI" id="CHEBI:456215"/>
    </reaction>
</comment>
<keyword evidence="6" id="KW-0862">Zinc</keyword>
<dbReference type="PROSITE" id="PS51160">
    <property type="entry name" value="ACYLPHOSPHATASE_3"/>
    <property type="match status" value="1"/>
</dbReference>
<comment type="similarity">
    <text evidence="2 8">Belongs to the carbamoyltransferase HypF family.</text>
</comment>
<dbReference type="InterPro" id="IPR041440">
    <property type="entry name" value="HypF_C"/>
</dbReference>
<evidence type="ECO:0000256" key="4">
    <source>
        <dbReference type="ARBA" id="ARBA00022723"/>
    </source>
</evidence>
<dbReference type="PANTHER" id="PTHR42959:SF1">
    <property type="entry name" value="CARBAMOYLTRANSFERASE HYPF"/>
    <property type="match status" value="1"/>
</dbReference>
<proteinExistence type="inferred from homology"/>
<dbReference type="UniPathway" id="UPA00335"/>
<feature type="domain" description="Acylphosphatase-like" evidence="11">
    <location>
        <begin position="19"/>
        <end position="107"/>
    </location>
</feature>
<gene>
    <name evidence="13" type="ORF">DYY88_08930</name>
</gene>
<keyword evidence="14" id="KW-1185">Reference proteome</keyword>
<dbReference type="SUPFAM" id="SSF54975">
    <property type="entry name" value="Acylphosphatase/BLUF domain-like"/>
    <property type="match status" value="1"/>
</dbReference>
<dbReference type="InterPro" id="IPR017945">
    <property type="entry name" value="DHBP_synth_RibB-like_a/b_dom"/>
</dbReference>
<dbReference type="Pfam" id="PF01300">
    <property type="entry name" value="Sua5_yciO_yrdC"/>
    <property type="match status" value="2"/>
</dbReference>
<dbReference type="Gene3D" id="3.30.420.360">
    <property type="match status" value="1"/>
</dbReference>